<proteinExistence type="predicted"/>
<protein>
    <recommendedName>
        <fullName evidence="3">DUF4265 domain-containing protein</fullName>
    </recommendedName>
</protein>
<evidence type="ECO:0000313" key="1">
    <source>
        <dbReference type="EMBL" id="SFF37163.1"/>
    </source>
</evidence>
<dbReference type="AlphaFoldDB" id="A0A1I2I6B9"/>
<dbReference type="InterPro" id="IPR025361">
    <property type="entry name" value="DUF4265"/>
</dbReference>
<name>A0A1I2I6B9_9BACT</name>
<accession>A0A1I2I6B9</accession>
<evidence type="ECO:0008006" key="3">
    <source>
        <dbReference type="Google" id="ProtNLM"/>
    </source>
</evidence>
<sequence length="329" mass="37208">MSEHMVKVLFYPDDQSSESLWAEDLGSGRYKLRNSPWFMYGVSFEDVVRARPVVDGVLEFVEVLEPSGSSTFRILLRENIEPTMFERYWKPLQALGCTWEQAKKRLYAVDAPRGADLEQVADLLERGVADGVWDWETGCWRADPGGAHTNARQARRFAEDPSCDLDSSPDRHLTMRHGAGPTGTDQRPVVFRLVPDEDGYPDFQREILWANPRVDGTYEIASIPYYTYDVARGDIVSVNEEDGELLFDKLLHESGNSVLRIIVRNAECVDDVQRMLKGLGCDTEASGRLVAVNVPAQVDYGPLRERLLAGEEQDRWGFEEAVLCREGVE</sequence>
<dbReference type="OrthoDB" id="8617673at2"/>
<dbReference type="Pfam" id="PF14085">
    <property type="entry name" value="DUF4265"/>
    <property type="match status" value="2"/>
</dbReference>
<evidence type="ECO:0000313" key="2">
    <source>
        <dbReference type="Proteomes" id="UP000199400"/>
    </source>
</evidence>
<dbReference type="STRING" id="54.SAMN02745121_08437"/>
<reference evidence="2" key="1">
    <citation type="submission" date="2016-10" db="EMBL/GenBank/DDBJ databases">
        <authorList>
            <person name="Varghese N."/>
            <person name="Submissions S."/>
        </authorList>
    </citation>
    <scope>NUCLEOTIDE SEQUENCE [LARGE SCALE GENOMIC DNA]</scope>
    <source>
        <strain evidence="2">ATCC 25963</strain>
    </source>
</reference>
<dbReference type="Proteomes" id="UP000199400">
    <property type="component" value="Unassembled WGS sequence"/>
</dbReference>
<gene>
    <name evidence="1" type="ORF">SAMN02745121_08437</name>
</gene>
<dbReference type="EMBL" id="FOMX01000055">
    <property type="protein sequence ID" value="SFF37163.1"/>
    <property type="molecule type" value="Genomic_DNA"/>
</dbReference>
<keyword evidence="2" id="KW-1185">Reference proteome</keyword>
<organism evidence="1 2">
    <name type="scientific">Nannocystis exedens</name>
    <dbReference type="NCBI Taxonomy" id="54"/>
    <lineage>
        <taxon>Bacteria</taxon>
        <taxon>Pseudomonadati</taxon>
        <taxon>Myxococcota</taxon>
        <taxon>Polyangia</taxon>
        <taxon>Nannocystales</taxon>
        <taxon>Nannocystaceae</taxon>
        <taxon>Nannocystis</taxon>
    </lineage>
</organism>